<evidence type="ECO:0000313" key="3">
    <source>
        <dbReference type="Proteomes" id="UP000077202"/>
    </source>
</evidence>
<protein>
    <submittedName>
        <fullName evidence="2">Uncharacterized protein</fullName>
    </submittedName>
</protein>
<reference evidence="2" key="1">
    <citation type="submission" date="2016-03" db="EMBL/GenBank/DDBJ databases">
        <title>Mechanisms controlling the formation of the plant cell surface in tip-growing cells are functionally conserved among land plants.</title>
        <authorList>
            <person name="Honkanen S."/>
            <person name="Jones V.A."/>
            <person name="Morieri G."/>
            <person name="Champion C."/>
            <person name="Hetherington A.J."/>
            <person name="Kelly S."/>
            <person name="Saint-Marcoux D."/>
            <person name="Proust H."/>
            <person name="Prescott H."/>
            <person name="Dolan L."/>
        </authorList>
    </citation>
    <scope>NUCLEOTIDE SEQUENCE [LARGE SCALE GENOMIC DNA]</scope>
    <source>
        <tissue evidence="2">Whole gametophyte</tissue>
    </source>
</reference>
<gene>
    <name evidence="2" type="ORF">AXG93_4027s1090</name>
</gene>
<dbReference type="AlphaFoldDB" id="A0A176W5S5"/>
<dbReference type="Proteomes" id="UP000077202">
    <property type="component" value="Unassembled WGS sequence"/>
</dbReference>
<evidence type="ECO:0000313" key="2">
    <source>
        <dbReference type="EMBL" id="OAE28387.1"/>
    </source>
</evidence>
<dbReference type="EMBL" id="LVLJ01001740">
    <property type="protein sequence ID" value="OAE28387.1"/>
    <property type="molecule type" value="Genomic_DNA"/>
</dbReference>
<feature type="region of interest" description="Disordered" evidence="1">
    <location>
        <begin position="71"/>
        <end position="99"/>
    </location>
</feature>
<comment type="caution">
    <text evidence="2">The sequence shown here is derived from an EMBL/GenBank/DDBJ whole genome shotgun (WGS) entry which is preliminary data.</text>
</comment>
<organism evidence="2 3">
    <name type="scientific">Marchantia polymorpha subsp. ruderalis</name>
    <dbReference type="NCBI Taxonomy" id="1480154"/>
    <lineage>
        <taxon>Eukaryota</taxon>
        <taxon>Viridiplantae</taxon>
        <taxon>Streptophyta</taxon>
        <taxon>Embryophyta</taxon>
        <taxon>Marchantiophyta</taxon>
        <taxon>Marchantiopsida</taxon>
        <taxon>Marchantiidae</taxon>
        <taxon>Marchantiales</taxon>
        <taxon>Marchantiaceae</taxon>
        <taxon>Marchantia</taxon>
    </lineage>
</organism>
<proteinExistence type="predicted"/>
<evidence type="ECO:0000256" key="1">
    <source>
        <dbReference type="SAM" id="MobiDB-lite"/>
    </source>
</evidence>
<accession>A0A176W5S5</accession>
<sequence>MSMAPKSRALVADPDIEALVHEPERQSVVPEPVDYACMPGSSPRFLWAIARIGSPLCNDRRVQARWAFSTRNRSGPFAGGSEEYERGLGGSYPTAAGGE</sequence>
<keyword evidence="3" id="KW-1185">Reference proteome</keyword>
<name>A0A176W5S5_MARPO</name>